<accession>A0A8H3LA91</accession>
<comment type="subcellular location">
    <subcellularLocation>
        <location evidence="1">Nucleus</location>
    </subcellularLocation>
</comment>
<feature type="domain" description="Timeless N-terminal" evidence="6">
    <location>
        <begin position="63"/>
        <end position="336"/>
    </location>
</feature>
<evidence type="ECO:0000256" key="4">
    <source>
        <dbReference type="ARBA" id="ARBA00023306"/>
    </source>
</evidence>
<dbReference type="InterPro" id="IPR044998">
    <property type="entry name" value="Timeless"/>
</dbReference>
<reference evidence="7" key="1">
    <citation type="submission" date="2019-10" db="EMBL/GenBank/DDBJ databases">
        <title>Conservation and host-specific expression of non-tandemly repeated heterogenous ribosome RNA gene in arbuscular mycorrhizal fungi.</title>
        <authorList>
            <person name="Maeda T."/>
            <person name="Kobayashi Y."/>
            <person name="Nakagawa T."/>
            <person name="Ezawa T."/>
            <person name="Yamaguchi K."/>
            <person name="Bino T."/>
            <person name="Nishimoto Y."/>
            <person name="Shigenobu S."/>
            <person name="Kawaguchi M."/>
        </authorList>
    </citation>
    <scope>NUCLEOTIDE SEQUENCE</scope>
    <source>
        <strain evidence="7">HR1</strain>
    </source>
</reference>
<organism evidence="7 8">
    <name type="scientific">Rhizophagus clarus</name>
    <dbReference type="NCBI Taxonomy" id="94130"/>
    <lineage>
        <taxon>Eukaryota</taxon>
        <taxon>Fungi</taxon>
        <taxon>Fungi incertae sedis</taxon>
        <taxon>Mucoromycota</taxon>
        <taxon>Glomeromycotina</taxon>
        <taxon>Glomeromycetes</taxon>
        <taxon>Glomerales</taxon>
        <taxon>Glomeraceae</taxon>
        <taxon>Rhizophagus</taxon>
    </lineage>
</organism>
<keyword evidence="2" id="KW-0236">DNA replication inhibitor</keyword>
<protein>
    <submittedName>
        <fullName evidence="7">Timeless-domain-containing protein</fullName>
    </submittedName>
</protein>
<evidence type="ECO:0000313" key="8">
    <source>
        <dbReference type="Proteomes" id="UP000615446"/>
    </source>
</evidence>
<evidence type="ECO:0000256" key="1">
    <source>
        <dbReference type="ARBA" id="ARBA00004123"/>
    </source>
</evidence>
<feature type="region of interest" description="Disordered" evidence="5">
    <location>
        <begin position="790"/>
        <end position="812"/>
    </location>
</feature>
<dbReference type="PANTHER" id="PTHR22940:SF4">
    <property type="entry name" value="PROTEIN TIMELESS HOMOLOG"/>
    <property type="match status" value="1"/>
</dbReference>
<dbReference type="GO" id="GO:0000076">
    <property type="term" value="P:DNA replication checkpoint signaling"/>
    <property type="evidence" value="ECO:0007669"/>
    <property type="project" value="TreeGrafter"/>
</dbReference>
<dbReference type="EMBL" id="BLAL01000083">
    <property type="protein sequence ID" value="GES84713.1"/>
    <property type="molecule type" value="Genomic_DNA"/>
</dbReference>
<dbReference type="GO" id="GO:0006281">
    <property type="term" value="P:DNA repair"/>
    <property type="evidence" value="ECO:0007669"/>
    <property type="project" value="TreeGrafter"/>
</dbReference>
<keyword evidence="3" id="KW-0539">Nucleus</keyword>
<feature type="region of interest" description="Disordered" evidence="5">
    <location>
        <begin position="963"/>
        <end position="998"/>
    </location>
</feature>
<proteinExistence type="predicted"/>
<comment type="caution">
    <text evidence="7">The sequence shown here is derived from an EMBL/GenBank/DDBJ whole genome shotgun (WGS) entry which is preliminary data.</text>
</comment>
<evidence type="ECO:0000259" key="6">
    <source>
        <dbReference type="Pfam" id="PF04821"/>
    </source>
</evidence>
<evidence type="ECO:0000256" key="3">
    <source>
        <dbReference type="ARBA" id="ARBA00023242"/>
    </source>
</evidence>
<keyword evidence="4" id="KW-0131">Cell cycle</keyword>
<dbReference type="GO" id="GO:0003677">
    <property type="term" value="F:DNA binding"/>
    <property type="evidence" value="ECO:0007669"/>
    <property type="project" value="TreeGrafter"/>
</dbReference>
<feature type="compositionally biased region" description="Basic and acidic residues" evidence="5">
    <location>
        <begin position="975"/>
        <end position="997"/>
    </location>
</feature>
<name>A0A8H3LA91_9GLOM</name>
<dbReference type="GO" id="GO:0043111">
    <property type="term" value="P:replication fork arrest"/>
    <property type="evidence" value="ECO:0007669"/>
    <property type="project" value="TreeGrafter"/>
</dbReference>
<evidence type="ECO:0000256" key="5">
    <source>
        <dbReference type="SAM" id="MobiDB-lite"/>
    </source>
</evidence>
<dbReference type="InterPro" id="IPR006906">
    <property type="entry name" value="Timeless_N"/>
</dbReference>
<sequence>MNTGLKIDDKIPAESGIFKKSPIPEIIRATYTDSLREVIFNICNALGGFETVQQRDGSRKQIYQPGDECLACLKDLKEYLRLEGQVKIDVLHLLYSFETFNTDLIPILLNCTNLYDKRQNRLALACVELMVIMTWPEDPNEQSREILERENDGGSNIDIDVDFNENNEEHNNKKRKEPALSKIRELLTARSNYKFYVLKKPTVIQQIYFLLEKYLGIVTKERTERDQNIIRLLLNFCRNLLAIDDPPNSESLSKNKRSRIHHDLILEYKNAKLIDLLLKLLANKNDALDWDIILIDIFYHIFLGVNPNCLFIDIKRETIWKAQKLLNEEMTKKGKLNNVNPHYKGSVWIMNPDGPDLVIHKQKALKGDGLQALDDIKRKKYERTKPLDEFDKLRKHQILNPHVQDCLKSTALSFLVNGSKFLLRSLKKDLINGEYDEIPQTMVHYSYIVRYFLELRLLLKQENTIDPDFTLSSSSSIDDRRKESYSKNLYDFEIVSKLIDGEGIMLAYRMIRLLREKKLWSELHFAVEYLKQSFLTIKVLASSDDIYEKCVADELQSEVCQELLNLEIIPELVKEYKSHSHSIGYLKSVIATAHVFLHLLENCLKSNKYVEPHKKSRLRKKNHTTKETLDSEIIDYYEKNENEVQNQDINYRDIFEKIENKFANEIIVKNCIILLEEYQEIDSESIKHVTMMFFRIAKHCKLEAMFFKLSIMEIFNRILKDYSSTKQRLDHSQENLKIFIEWVVNKLITQLEKNPLIYIELLFPKNITDVKLLQNGYVYEIENKKRLRPHKVDNADTREEAEKPKTRKSRKSQKKHLNVVEFECKSFLDWPSKIGVVVAILVNEEKLPILQWLQSIMRMVVRKRSKVADGRELSDHIIEYENEEQRKALDSDPVIRLLLELISYVPKSDEKDGIIEQHWIIPGYVSEQDLLASVNLIQNYVEEPYKPSEGTLFDLIQEKKIEPSKRKPRNKRKNKEVETDLQQNEKMDNKGKSEKYNKRTCTKRVINDIVELDKVQDSDL</sequence>
<evidence type="ECO:0000256" key="2">
    <source>
        <dbReference type="ARBA" id="ARBA00022880"/>
    </source>
</evidence>
<gene>
    <name evidence="7" type="ORF">RCL2_001181600</name>
</gene>
<dbReference type="OrthoDB" id="310853at2759"/>
<dbReference type="PANTHER" id="PTHR22940">
    <property type="entry name" value="TIMEOUT/TIMELESS-2"/>
    <property type="match status" value="1"/>
</dbReference>
<dbReference type="Pfam" id="PF04821">
    <property type="entry name" value="TIMELESS"/>
    <property type="match status" value="1"/>
</dbReference>
<dbReference type="Proteomes" id="UP000615446">
    <property type="component" value="Unassembled WGS sequence"/>
</dbReference>
<evidence type="ECO:0000313" key="7">
    <source>
        <dbReference type="EMBL" id="GES84713.1"/>
    </source>
</evidence>
<dbReference type="AlphaFoldDB" id="A0A8H3LA91"/>
<dbReference type="GO" id="GO:0031298">
    <property type="term" value="C:replication fork protection complex"/>
    <property type="evidence" value="ECO:0007669"/>
    <property type="project" value="TreeGrafter"/>
</dbReference>
<feature type="compositionally biased region" description="Basic and acidic residues" evidence="5">
    <location>
        <begin position="790"/>
        <end position="804"/>
    </location>
</feature>